<sequence length="86" mass="9756">MQSLSLLRLGVVPPSILATSSLTSLVLKLLRFVAEAKKLSNHHRTPIFWSVIRPGERNLTSLKWPTAHKFLKGYKFSLISLKLMEI</sequence>
<evidence type="ECO:0000313" key="1">
    <source>
        <dbReference type="EMBL" id="SVC81291.1"/>
    </source>
</evidence>
<reference evidence="1" key="1">
    <citation type="submission" date="2018-05" db="EMBL/GenBank/DDBJ databases">
        <authorList>
            <person name="Lanie J.A."/>
            <person name="Ng W.-L."/>
            <person name="Kazmierczak K.M."/>
            <person name="Andrzejewski T.M."/>
            <person name="Davidsen T.M."/>
            <person name="Wayne K.J."/>
            <person name="Tettelin H."/>
            <person name="Glass J.I."/>
            <person name="Rusch D."/>
            <person name="Podicherti R."/>
            <person name="Tsui H.-C.T."/>
            <person name="Winkler M.E."/>
        </authorList>
    </citation>
    <scope>NUCLEOTIDE SEQUENCE</scope>
</reference>
<proteinExistence type="predicted"/>
<name>A0A382QAP5_9ZZZZ</name>
<feature type="non-terminal residue" evidence="1">
    <location>
        <position position="86"/>
    </location>
</feature>
<dbReference type="EMBL" id="UINC01112385">
    <property type="protein sequence ID" value="SVC81291.1"/>
    <property type="molecule type" value="Genomic_DNA"/>
</dbReference>
<protein>
    <submittedName>
        <fullName evidence="1">Uncharacterized protein</fullName>
    </submittedName>
</protein>
<dbReference type="AlphaFoldDB" id="A0A382QAP5"/>
<organism evidence="1">
    <name type="scientific">marine metagenome</name>
    <dbReference type="NCBI Taxonomy" id="408172"/>
    <lineage>
        <taxon>unclassified sequences</taxon>
        <taxon>metagenomes</taxon>
        <taxon>ecological metagenomes</taxon>
    </lineage>
</organism>
<accession>A0A382QAP5</accession>
<gene>
    <name evidence="1" type="ORF">METZ01_LOCUS334145</name>
</gene>